<dbReference type="Pfam" id="PF03496">
    <property type="entry name" value="ADPrib_exo_Tox"/>
    <property type="match status" value="1"/>
</dbReference>
<accession>A0A6C0H551</accession>
<dbReference type="InterPro" id="IPR003540">
    <property type="entry name" value="ADP-ribosyltransferase"/>
</dbReference>
<sequence>MDENDMMEIKNSERKIFRFEKGEVINGVLKAYIKNSEIISGINNKYLESKYKDAFYLKKDILSSKYNFLSDILFNTYGDTTANDKILKYSHDLYDKINKYLNNDNQKENEIIDKTINAMDEMFMIAPLSEDGMILYRGFKDKGMKIDPINYGIQKGYISTTSNEYLGYYYSIIDKTKYLKLLPRLMIAPLTSSARYHYLIKIGTKAGIALGVAIITSLTIMVTMIIVEEILKELKEKYLIKPCCFFILHLDDGIPFIKLNNLSCYDDEVILPRGLNMENMYVDEKHEITLKKKKIMVTAYHVRLSLTEELKKSIKKMRNVWNIMYGNY</sequence>
<keyword evidence="1" id="KW-1133">Transmembrane helix</keyword>
<keyword evidence="1" id="KW-0472">Membrane</keyword>
<name>A0A6C0H551_9ZZZZ</name>
<dbReference type="AlphaFoldDB" id="A0A6C0H551"/>
<evidence type="ECO:0000256" key="1">
    <source>
        <dbReference type="SAM" id="Phobius"/>
    </source>
</evidence>
<organism evidence="3">
    <name type="scientific">viral metagenome</name>
    <dbReference type="NCBI Taxonomy" id="1070528"/>
    <lineage>
        <taxon>unclassified sequences</taxon>
        <taxon>metagenomes</taxon>
        <taxon>organismal metagenomes</taxon>
    </lineage>
</organism>
<keyword evidence="1" id="KW-0812">Transmembrane</keyword>
<dbReference type="SUPFAM" id="SSF56399">
    <property type="entry name" value="ADP-ribosylation"/>
    <property type="match status" value="1"/>
</dbReference>
<feature type="transmembrane region" description="Helical" evidence="1">
    <location>
        <begin position="206"/>
        <end position="227"/>
    </location>
</feature>
<protein>
    <recommendedName>
        <fullName evidence="2">ADP ribosyltransferase domain-containing protein</fullName>
    </recommendedName>
</protein>
<dbReference type="GO" id="GO:0005576">
    <property type="term" value="C:extracellular region"/>
    <property type="evidence" value="ECO:0007669"/>
    <property type="project" value="InterPro"/>
</dbReference>
<evidence type="ECO:0000259" key="2">
    <source>
        <dbReference type="Pfam" id="PF03496"/>
    </source>
</evidence>
<reference evidence="3" key="1">
    <citation type="journal article" date="2020" name="Nature">
        <title>Giant virus diversity and host interactions through global metagenomics.</title>
        <authorList>
            <person name="Schulz F."/>
            <person name="Roux S."/>
            <person name="Paez-Espino D."/>
            <person name="Jungbluth S."/>
            <person name="Walsh D.A."/>
            <person name="Denef V.J."/>
            <person name="McMahon K.D."/>
            <person name="Konstantinidis K.T."/>
            <person name="Eloe-Fadrosh E.A."/>
            <person name="Kyrpides N.C."/>
            <person name="Woyke T."/>
        </authorList>
    </citation>
    <scope>NUCLEOTIDE SEQUENCE</scope>
    <source>
        <strain evidence="3">GVMAG-M-3300023179-71</strain>
    </source>
</reference>
<proteinExistence type="predicted"/>
<evidence type="ECO:0000313" key="3">
    <source>
        <dbReference type="EMBL" id="QHT75510.1"/>
    </source>
</evidence>
<feature type="domain" description="ADP ribosyltransferase" evidence="2">
    <location>
        <begin position="83"/>
        <end position="144"/>
    </location>
</feature>
<dbReference type="EMBL" id="MN739879">
    <property type="protein sequence ID" value="QHT75510.1"/>
    <property type="molecule type" value="Genomic_DNA"/>
</dbReference>
<dbReference type="Gene3D" id="3.90.176.10">
    <property type="entry name" value="Toxin ADP-ribosyltransferase, Chain A, domain 1"/>
    <property type="match status" value="1"/>
</dbReference>